<dbReference type="Proteomes" id="UP000808349">
    <property type="component" value="Unassembled WGS sequence"/>
</dbReference>
<organism evidence="3 4">
    <name type="scientific">Candidatus Defluviibacterium haderslevense</name>
    <dbReference type="NCBI Taxonomy" id="2981993"/>
    <lineage>
        <taxon>Bacteria</taxon>
        <taxon>Pseudomonadati</taxon>
        <taxon>Bacteroidota</taxon>
        <taxon>Saprospiria</taxon>
        <taxon>Saprospirales</taxon>
        <taxon>Saprospiraceae</taxon>
        <taxon>Candidatus Defluviibacterium</taxon>
    </lineage>
</organism>
<evidence type="ECO:0000256" key="1">
    <source>
        <dbReference type="SAM" id="SignalP"/>
    </source>
</evidence>
<name>A0A9D7S9U3_9BACT</name>
<accession>A0A9D7S9U3</accession>
<proteinExistence type="predicted"/>
<sequence>MKSIIFSCAIILAISSTVHACPVPEKAKIHFKTNHPGAQKVHWSKDDGEFEVEFKESGKNMSCSYDKGGMLLETETEITIQELPAHIKEAVNKAYPNYNIEDIEEVSIPNAGIQYEMELELGKIEFEVLVSGDGTSITKKSD</sequence>
<dbReference type="EMBL" id="JADKFW010000012">
    <property type="protein sequence ID" value="MBK9718635.1"/>
    <property type="molecule type" value="Genomic_DNA"/>
</dbReference>
<dbReference type="Pfam" id="PF11396">
    <property type="entry name" value="PepSY_like"/>
    <property type="match status" value="1"/>
</dbReference>
<feature type="signal peptide" evidence="1">
    <location>
        <begin position="1"/>
        <end position="20"/>
    </location>
</feature>
<evidence type="ECO:0000259" key="2">
    <source>
        <dbReference type="Pfam" id="PF11396"/>
    </source>
</evidence>
<evidence type="ECO:0000313" key="3">
    <source>
        <dbReference type="EMBL" id="MBK9718635.1"/>
    </source>
</evidence>
<dbReference type="SUPFAM" id="SSF160574">
    <property type="entry name" value="BT0923-like"/>
    <property type="match status" value="1"/>
</dbReference>
<gene>
    <name evidence="3" type="ORF">IPO85_14205</name>
</gene>
<dbReference type="InterPro" id="IPR021533">
    <property type="entry name" value="PepSY-like"/>
</dbReference>
<reference evidence="3 4" key="1">
    <citation type="submission" date="2020-10" db="EMBL/GenBank/DDBJ databases">
        <title>Connecting structure to function with the recovery of over 1000 high-quality activated sludge metagenome-assembled genomes encoding full-length rRNA genes using long-read sequencing.</title>
        <authorList>
            <person name="Singleton C.M."/>
            <person name="Petriglieri F."/>
            <person name="Kristensen J.M."/>
            <person name="Kirkegaard R.H."/>
            <person name="Michaelsen T.Y."/>
            <person name="Andersen M.H."/>
            <person name="Karst S.M."/>
            <person name="Dueholm M.S."/>
            <person name="Nielsen P.H."/>
            <person name="Albertsen M."/>
        </authorList>
    </citation>
    <scope>NUCLEOTIDE SEQUENCE [LARGE SCALE GENOMIC DNA]</scope>
    <source>
        <strain evidence="3">Ribe_18-Q3-R11-54_BAT3C.373</strain>
    </source>
</reference>
<keyword evidence="1" id="KW-0732">Signal</keyword>
<feature type="domain" description="Putative beta-lactamase-inhibitor-like PepSY-like" evidence="2">
    <location>
        <begin position="66"/>
        <end position="133"/>
    </location>
</feature>
<dbReference type="Gene3D" id="3.10.450.360">
    <property type="match status" value="1"/>
</dbReference>
<evidence type="ECO:0000313" key="4">
    <source>
        <dbReference type="Proteomes" id="UP000808349"/>
    </source>
</evidence>
<feature type="chain" id="PRO_5038976726" evidence="1">
    <location>
        <begin position="21"/>
        <end position="142"/>
    </location>
</feature>
<comment type="caution">
    <text evidence="3">The sequence shown here is derived from an EMBL/GenBank/DDBJ whole genome shotgun (WGS) entry which is preliminary data.</text>
</comment>
<protein>
    <submittedName>
        <fullName evidence="3">PepSY-like domain-containing protein</fullName>
    </submittedName>
</protein>
<dbReference type="AlphaFoldDB" id="A0A9D7S9U3"/>